<keyword evidence="1" id="KW-0040">ANK repeat</keyword>
<feature type="repeat" description="ANK" evidence="1">
    <location>
        <begin position="231"/>
        <end position="263"/>
    </location>
</feature>
<dbReference type="Proteomes" id="UP000001542">
    <property type="component" value="Unassembled WGS sequence"/>
</dbReference>
<gene>
    <name evidence="3" type="ORF">TVAG_161770</name>
</gene>
<dbReference type="STRING" id="5722.A2EUQ0"/>
<dbReference type="Pfam" id="PF00023">
    <property type="entry name" value="Ank"/>
    <property type="match status" value="1"/>
</dbReference>
<dbReference type="PROSITE" id="PS50088">
    <property type="entry name" value="ANK_REPEAT"/>
    <property type="match status" value="2"/>
</dbReference>
<dbReference type="PRINTS" id="PR01415">
    <property type="entry name" value="ANKYRIN"/>
</dbReference>
<dbReference type="InterPro" id="IPR036770">
    <property type="entry name" value="Ankyrin_rpt-contain_sf"/>
</dbReference>
<reference evidence="3" key="2">
    <citation type="journal article" date="2007" name="Science">
        <title>Draft genome sequence of the sexually transmitted pathogen Trichomonas vaginalis.</title>
        <authorList>
            <person name="Carlton J.M."/>
            <person name="Hirt R.P."/>
            <person name="Silva J.C."/>
            <person name="Delcher A.L."/>
            <person name="Schatz M."/>
            <person name="Zhao Q."/>
            <person name="Wortman J.R."/>
            <person name="Bidwell S.L."/>
            <person name="Alsmark U.C.M."/>
            <person name="Besteiro S."/>
            <person name="Sicheritz-Ponten T."/>
            <person name="Noel C.J."/>
            <person name="Dacks J.B."/>
            <person name="Foster P.G."/>
            <person name="Simillion C."/>
            <person name="Van de Peer Y."/>
            <person name="Miranda-Saavedra D."/>
            <person name="Barton G.J."/>
            <person name="Westrop G.D."/>
            <person name="Mueller S."/>
            <person name="Dessi D."/>
            <person name="Fiori P.L."/>
            <person name="Ren Q."/>
            <person name="Paulsen I."/>
            <person name="Zhang H."/>
            <person name="Bastida-Corcuera F.D."/>
            <person name="Simoes-Barbosa A."/>
            <person name="Brown M.T."/>
            <person name="Hayes R.D."/>
            <person name="Mukherjee M."/>
            <person name="Okumura C.Y."/>
            <person name="Schneider R."/>
            <person name="Smith A.J."/>
            <person name="Vanacova S."/>
            <person name="Villalvazo M."/>
            <person name="Haas B.J."/>
            <person name="Pertea M."/>
            <person name="Feldblyum T.V."/>
            <person name="Utterback T.R."/>
            <person name="Shu C.L."/>
            <person name="Osoegawa K."/>
            <person name="de Jong P.J."/>
            <person name="Hrdy I."/>
            <person name="Horvathova L."/>
            <person name="Zubacova Z."/>
            <person name="Dolezal P."/>
            <person name="Malik S.B."/>
            <person name="Logsdon J.M. Jr."/>
            <person name="Henze K."/>
            <person name="Gupta A."/>
            <person name="Wang C.C."/>
            <person name="Dunne R.L."/>
            <person name="Upcroft J.A."/>
            <person name="Upcroft P."/>
            <person name="White O."/>
            <person name="Salzberg S.L."/>
            <person name="Tang P."/>
            <person name="Chiu C.-H."/>
            <person name="Lee Y.-S."/>
            <person name="Embley T.M."/>
            <person name="Coombs G.H."/>
            <person name="Mottram J.C."/>
            <person name="Tachezy J."/>
            <person name="Fraser-Liggett C.M."/>
            <person name="Johnson P.J."/>
        </authorList>
    </citation>
    <scope>NUCLEOTIDE SEQUENCE [LARGE SCALE GENOMIC DNA]</scope>
    <source>
        <strain evidence="3">G3</strain>
    </source>
</reference>
<feature type="repeat" description="ANK" evidence="1">
    <location>
        <begin position="264"/>
        <end position="296"/>
    </location>
</feature>
<proteinExistence type="predicted"/>
<dbReference type="InParanoid" id="A2EUQ0"/>
<dbReference type="SUPFAM" id="SSF48403">
    <property type="entry name" value="Ankyrin repeat"/>
    <property type="match status" value="1"/>
</dbReference>
<dbReference type="SMART" id="SM00248">
    <property type="entry name" value="ANK"/>
    <property type="match status" value="5"/>
</dbReference>
<dbReference type="VEuPathDB" id="TrichDB:TVAGG3_0326420"/>
<protein>
    <recommendedName>
        <fullName evidence="2">DUF3447 domain-containing protein</fullName>
    </recommendedName>
</protein>
<reference evidence="3" key="1">
    <citation type="submission" date="2006-10" db="EMBL/GenBank/DDBJ databases">
        <authorList>
            <person name="Amadeo P."/>
            <person name="Zhao Q."/>
            <person name="Wortman J."/>
            <person name="Fraser-Liggett C."/>
            <person name="Carlton J."/>
        </authorList>
    </citation>
    <scope>NUCLEOTIDE SEQUENCE</scope>
    <source>
        <strain evidence="3">G3</strain>
    </source>
</reference>
<evidence type="ECO:0000313" key="3">
    <source>
        <dbReference type="EMBL" id="EAY03638.1"/>
    </source>
</evidence>
<evidence type="ECO:0000256" key="1">
    <source>
        <dbReference type="PROSITE-ProRule" id="PRU00023"/>
    </source>
</evidence>
<dbReference type="PANTHER" id="PTHR24182">
    <property type="entry name" value="ANKYRIN REPEAT AND SOCS BOX CONTAINING 4"/>
    <property type="match status" value="1"/>
</dbReference>
<evidence type="ECO:0000313" key="4">
    <source>
        <dbReference type="Proteomes" id="UP000001542"/>
    </source>
</evidence>
<name>A2EUQ0_TRIV3</name>
<dbReference type="EMBL" id="DS113499">
    <property type="protein sequence ID" value="EAY03638.1"/>
    <property type="molecule type" value="Genomic_DNA"/>
</dbReference>
<dbReference type="InterPro" id="IPR002110">
    <property type="entry name" value="Ankyrin_rpt"/>
</dbReference>
<dbReference type="PROSITE" id="PS50297">
    <property type="entry name" value="ANK_REP_REGION"/>
    <property type="match status" value="2"/>
</dbReference>
<organism evidence="3 4">
    <name type="scientific">Trichomonas vaginalis (strain ATCC PRA-98 / G3)</name>
    <dbReference type="NCBI Taxonomy" id="412133"/>
    <lineage>
        <taxon>Eukaryota</taxon>
        <taxon>Metamonada</taxon>
        <taxon>Parabasalia</taxon>
        <taxon>Trichomonadida</taxon>
        <taxon>Trichomonadidae</taxon>
        <taxon>Trichomonas</taxon>
    </lineage>
</organism>
<accession>A2EUQ0</accession>
<dbReference type="AlphaFoldDB" id="A2EUQ0"/>
<dbReference type="Pfam" id="PF12796">
    <property type="entry name" value="Ank_2"/>
    <property type="match status" value="1"/>
</dbReference>
<feature type="domain" description="DUF3447" evidence="2">
    <location>
        <begin position="117"/>
        <end position="191"/>
    </location>
</feature>
<dbReference type="Pfam" id="PF11929">
    <property type="entry name" value="DUF3447"/>
    <property type="match status" value="1"/>
</dbReference>
<sequence length="336" mass="38864">MTYEEFHVKPNFYHQDALEYLFYKDYNLSIDGYHQKIFEKYENENYSLDIHEKISIYKSIMDDDKESFIKFIEDELFDKDKILINEFYPESEDELSLLELCCYHGSVGCFKLLRTKFKSEITLKCLQFSFLGGNPEIIHECLKEQDPDENCMNYAIVSNNIDFISFLMNEYDIDINLEICGEYLNLQAFLMNLDITKDFRKSFIYSPPFSLLSLVEYLFSYCDDVNAPDSDGMRALHFAAIYNCKSIAEFLISNGADVNAINDSGSTALVHPSFVDNKEIIELLLSHGADINDKNENEQTALLNAVERNYKDLVEFLILHGANIGCPKVRLAQCSI</sequence>
<keyword evidence="4" id="KW-1185">Reference proteome</keyword>
<dbReference type="VEuPathDB" id="TrichDB:TVAG_161770"/>
<dbReference type="eggNOG" id="KOG0504">
    <property type="taxonomic scope" value="Eukaryota"/>
</dbReference>
<dbReference type="Gene3D" id="1.25.40.20">
    <property type="entry name" value="Ankyrin repeat-containing domain"/>
    <property type="match status" value="1"/>
</dbReference>
<dbReference type="InterPro" id="IPR020683">
    <property type="entry name" value="DUF3447"/>
</dbReference>
<dbReference type="SMR" id="A2EUQ0"/>
<dbReference type="PANTHER" id="PTHR24182:SF13">
    <property type="entry name" value="LD18443P"/>
    <property type="match status" value="1"/>
</dbReference>
<evidence type="ECO:0000259" key="2">
    <source>
        <dbReference type="Pfam" id="PF11929"/>
    </source>
</evidence>